<name>A0A4V4KNC0_AURPU</name>
<feature type="transmembrane region" description="Helical" evidence="6">
    <location>
        <begin position="103"/>
        <end position="124"/>
    </location>
</feature>
<gene>
    <name evidence="7" type="ORF">D6C90_08057</name>
</gene>
<keyword evidence="4 6" id="KW-1133">Transmembrane helix</keyword>
<evidence type="ECO:0000256" key="1">
    <source>
        <dbReference type="ARBA" id="ARBA00004141"/>
    </source>
</evidence>
<dbReference type="GO" id="GO:0022857">
    <property type="term" value="F:transmembrane transporter activity"/>
    <property type="evidence" value="ECO:0007669"/>
    <property type="project" value="InterPro"/>
</dbReference>
<feature type="transmembrane region" description="Helical" evidence="6">
    <location>
        <begin position="319"/>
        <end position="338"/>
    </location>
</feature>
<sequence length="537" mass="60215">MATVIYIPNRPHSPITLLPVLHSSAFCYLPFSRAPRIFSLFTTLSCWHQSAMAEALTVPLPLADEKARKSSLEQSQNDSLESIERIREVDSDIERRVVRKCDWWVVPAPTVMFMLSFIDRVNIANAKIEGMLTDLHMVKHDYNIALFIVFIPFILCETPSNMILKRITPRVWLSFLLFGCGLMAICQGVTGSFGGLVACRFVLGIFEAGISPGSILLITMYYRREELPRRICWWYMSGTIAGAFGGLLAYALANMIFIIEGCVTVVMSIVMYWWLADWPADCRFLTPDEHKVLMWRLMDDSEGDAKMNRVNWSRCARDWKVWVATVMYFGIVALNYSTNNFNPTLLKELGYTSAAAQIHSIPLYVVASAFCLGSCYLSTYVNNRFWPLQSGVLLGSVGFVILLAQRSPAIGPHIAYMALFFITSAGYIVQPMVVSWVMNNASGHYKRAFTSGTMIGLGNAGGLVSSNVFFQEESPYYQTGYGTSLALLILTSVAAVVFYVGLKRENAKRDAGERDHRLQLADADNLGDDHPSFRFSF</sequence>
<keyword evidence="3 6" id="KW-0812">Transmembrane</keyword>
<feature type="transmembrane region" description="Helical" evidence="6">
    <location>
        <begin position="144"/>
        <end position="164"/>
    </location>
</feature>
<organism evidence="7 8">
    <name type="scientific">Aureobasidium pullulans</name>
    <name type="common">Black yeast</name>
    <name type="synonym">Pullularia pullulans</name>
    <dbReference type="NCBI Taxonomy" id="5580"/>
    <lineage>
        <taxon>Eukaryota</taxon>
        <taxon>Fungi</taxon>
        <taxon>Dikarya</taxon>
        <taxon>Ascomycota</taxon>
        <taxon>Pezizomycotina</taxon>
        <taxon>Dothideomycetes</taxon>
        <taxon>Dothideomycetidae</taxon>
        <taxon>Dothideales</taxon>
        <taxon>Saccotheciaceae</taxon>
        <taxon>Aureobasidium</taxon>
    </lineage>
</organism>
<dbReference type="FunFam" id="1.20.1250.20:FF:000018">
    <property type="entry name" value="MFS transporter permease"/>
    <property type="match status" value="1"/>
</dbReference>
<dbReference type="GO" id="GO:0016020">
    <property type="term" value="C:membrane"/>
    <property type="evidence" value="ECO:0007669"/>
    <property type="project" value="UniProtKB-SubCell"/>
</dbReference>
<dbReference type="Proteomes" id="UP000310121">
    <property type="component" value="Unassembled WGS sequence"/>
</dbReference>
<evidence type="ECO:0000256" key="3">
    <source>
        <dbReference type="ARBA" id="ARBA00022692"/>
    </source>
</evidence>
<dbReference type="InterPro" id="IPR036259">
    <property type="entry name" value="MFS_trans_sf"/>
</dbReference>
<evidence type="ECO:0000313" key="8">
    <source>
        <dbReference type="Proteomes" id="UP000310121"/>
    </source>
</evidence>
<evidence type="ECO:0000256" key="2">
    <source>
        <dbReference type="ARBA" id="ARBA00022448"/>
    </source>
</evidence>
<dbReference type="SUPFAM" id="SSF103473">
    <property type="entry name" value="MFS general substrate transporter"/>
    <property type="match status" value="1"/>
</dbReference>
<feature type="transmembrane region" description="Helical" evidence="6">
    <location>
        <begin position="385"/>
        <end position="404"/>
    </location>
</feature>
<dbReference type="PANTHER" id="PTHR43791:SF52">
    <property type="entry name" value="TRANSPORTER, PUTATIVE (AFU_ORTHOLOGUE AFUA_1G11820)-RELATED"/>
    <property type="match status" value="1"/>
</dbReference>
<dbReference type="AlphaFoldDB" id="A0A4V4KNC0"/>
<feature type="transmembrane region" description="Helical" evidence="6">
    <location>
        <begin position="358"/>
        <end position="378"/>
    </location>
</feature>
<feature type="transmembrane region" description="Helical" evidence="6">
    <location>
        <begin position="449"/>
        <end position="469"/>
    </location>
</feature>
<evidence type="ECO:0000256" key="6">
    <source>
        <dbReference type="SAM" id="Phobius"/>
    </source>
</evidence>
<evidence type="ECO:0000313" key="7">
    <source>
        <dbReference type="EMBL" id="THZ33841.1"/>
    </source>
</evidence>
<accession>A0A4V4KNC0</accession>
<feature type="transmembrane region" description="Helical" evidence="6">
    <location>
        <begin position="201"/>
        <end position="221"/>
    </location>
</feature>
<dbReference type="PANTHER" id="PTHR43791">
    <property type="entry name" value="PERMEASE-RELATED"/>
    <property type="match status" value="1"/>
</dbReference>
<feature type="transmembrane region" description="Helical" evidence="6">
    <location>
        <begin position="256"/>
        <end position="275"/>
    </location>
</feature>
<keyword evidence="2" id="KW-0813">Transport</keyword>
<dbReference type="EMBL" id="QZBN01001051">
    <property type="protein sequence ID" value="THZ33841.1"/>
    <property type="molecule type" value="Genomic_DNA"/>
</dbReference>
<protein>
    <submittedName>
        <fullName evidence="7">MFS general substrate transporter</fullName>
    </submittedName>
</protein>
<reference evidence="7 8" key="1">
    <citation type="submission" date="2018-10" db="EMBL/GenBank/DDBJ databases">
        <title>Fifty Aureobasidium pullulans genomes reveal a recombining polyextremotolerant generalist.</title>
        <authorList>
            <person name="Gostincar C."/>
            <person name="Turk M."/>
            <person name="Zajc J."/>
            <person name="Gunde-Cimerman N."/>
        </authorList>
    </citation>
    <scope>NUCLEOTIDE SEQUENCE [LARGE SCALE GENOMIC DNA]</scope>
    <source>
        <strain evidence="7 8">EXF-3844</strain>
    </source>
</reference>
<comment type="subcellular location">
    <subcellularLocation>
        <location evidence="1">Membrane</location>
        <topology evidence="1">Multi-pass membrane protein</topology>
    </subcellularLocation>
</comment>
<comment type="caution">
    <text evidence="7">The sequence shown here is derived from an EMBL/GenBank/DDBJ whole genome shotgun (WGS) entry which is preliminary data.</text>
</comment>
<proteinExistence type="predicted"/>
<keyword evidence="5 6" id="KW-0472">Membrane</keyword>
<evidence type="ECO:0000256" key="5">
    <source>
        <dbReference type="ARBA" id="ARBA00023136"/>
    </source>
</evidence>
<feature type="transmembrane region" description="Helical" evidence="6">
    <location>
        <begin position="233"/>
        <end position="250"/>
    </location>
</feature>
<feature type="transmembrane region" description="Helical" evidence="6">
    <location>
        <begin position="171"/>
        <end position="195"/>
    </location>
</feature>
<dbReference type="FunFam" id="1.20.1250.20:FF:000013">
    <property type="entry name" value="MFS general substrate transporter"/>
    <property type="match status" value="1"/>
</dbReference>
<dbReference type="InterPro" id="IPR011701">
    <property type="entry name" value="MFS"/>
</dbReference>
<dbReference type="Gene3D" id="1.20.1250.20">
    <property type="entry name" value="MFS general substrate transporter like domains"/>
    <property type="match status" value="2"/>
</dbReference>
<feature type="transmembrane region" description="Helical" evidence="6">
    <location>
        <begin position="481"/>
        <end position="502"/>
    </location>
</feature>
<dbReference type="Pfam" id="PF07690">
    <property type="entry name" value="MFS_1"/>
    <property type="match status" value="1"/>
</dbReference>
<feature type="transmembrane region" description="Helical" evidence="6">
    <location>
        <begin position="416"/>
        <end position="437"/>
    </location>
</feature>
<evidence type="ECO:0000256" key="4">
    <source>
        <dbReference type="ARBA" id="ARBA00022989"/>
    </source>
</evidence>